<dbReference type="EMBL" id="CP113520">
    <property type="protein sequence ID" value="WAJ27060.1"/>
    <property type="molecule type" value="Genomic_DNA"/>
</dbReference>
<reference evidence="1" key="1">
    <citation type="submission" date="2022-11" db="EMBL/GenBank/DDBJ databases">
        <title>beta-Carotene-producing bacterium, Jeongeuplla avenae sp. nov., alleviates the salt stress of Arabidopsis seedlings.</title>
        <authorList>
            <person name="Jiang L."/>
            <person name="Lee J."/>
        </authorList>
    </citation>
    <scope>NUCLEOTIDE SEQUENCE</scope>
    <source>
        <strain evidence="1">DY_R2A_6</strain>
    </source>
</reference>
<evidence type="ECO:0000313" key="1">
    <source>
        <dbReference type="EMBL" id="WAJ27060.1"/>
    </source>
</evidence>
<keyword evidence="2" id="KW-1185">Reference proteome</keyword>
<protein>
    <submittedName>
        <fullName evidence="1">DMT family transporter</fullName>
    </submittedName>
</protein>
<sequence length="307" mass="33595">MIRALAHPYALLALTALFWSGNAIAGKLAVGHVSPMVTTFLRWMIPCLILLPFAARDLKRDWPQIRAHIGILALLGLFGFTLFNALFYVALHYTTAINVMIEQSSMPLVVFLANFLLFGTLANRYQIVGFAVTLVGVLLTATHGDIGTLLTLDFNFGDALMMGAVLVYGLYTVALRYKPAIHWRSTIYVLCFVACLASIPFLVAEQAMGLSRWPDMQGALVVLYIALFPSIAAQTLYIRGVEMIGANRANLFINLTPIFGAILAMLVLGEELFAYHVAALVFVLGGIGLAEWGRAKGRPETTTPRRS</sequence>
<organism evidence="1 2">
    <name type="scientific">Antarcticirhabdus aurantiaca</name>
    <dbReference type="NCBI Taxonomy" id="2606717"/>
    <lineage>
        <taxon>Bacteria</taxon>
        <taxon>Pseudomonadati</taxon>
        <taxon>Pseudomonadota</taxon>
        <taxon>Alphaproteobacteria</taxon>
        <taxon>Hyphomicrobiales</taxon>
        <taxon>Aurantimonadaceae</taxon>
        <taxon>Antarcticirhabdus</taxon>
    </lineage>
</organism>
<name>A0ACD4NJR8_9HYPH</name>
<accession>A0ACD4NJR8</accession>
<proteinExistence type="predicted"/>
<evidence type="ECO:0000313" key="2">
    <source>
        <dbReference type="Proteomes" id="UP001163223"/>
    </source>
</evidence>
<gene>
    <name evidence="1" type="ORF">OXU80_19675</name>
</gene>
<dbReference type="Proteomes" id="UP001163223">
    <property type="component" value="Chromosome"/>
</dbReference>